<proteinExistence type="predicted"/>
<dbReference type="CDD" id="cd07178">
    <property type="entry name" value="terB_like_YebE"/>
    <property type="match status" value="1"/>
</dbReference>
<dbReference type="EMBL" id="JBHSVR010000001">
    <property type="protein sequence ID" value="MFC6633971.1"/>
    <property type="molecule type" value="Genomic_DNA"/>
</dbReference>
<dbReference type="Gene3D" id="1.10.3680.10">
    <property type="entry name" value="TerB-like"/>
    <property type="match status" value="1"/>
</dbReference>
<evidence type="ECO:0000313" key="3">
    <source>
        <dbReference type="Proteomes" id="UP001596425"/>
    </source>
</evidence>
<keyword evidence="3" id="KW-1185">Reference proteome</keyword>
<dbReference type="Proteomes" id="UP001596425">
    <property type="component" value="Unassembled WGS sequence"/>
</dbReference>
<gene>
    <name evidence="2" type="ORF">ACFQBM_11780</name>
</gene>
<feature type="compositionally biased region" description="Low complexity" evidence="1">
    <location>
        <begin position="63"/>
        <end position="74"/>
    </location>
</feature>
<feature type="region of interest" description="Disordered" evidence="1">
    <location>
        <begin position="21"/>
        <end position="76"/>
    </location>
</feature>
<dbReference type="SUPFAM" id="SSF158682">
    <property type="entry name" value="TerB-like"/>
    <property type="match status" value="1"/>
</dbReference>
<dbReference type="Pfam" id="PF04391">
    <property type="entry name" value="DUF533"/>
    <property type="match status" value="1"/>
</dbReference>
<accession>A0ABW1YN84</accession>
<comment type="caution">
    <text evidence="2">The sequence shown here is derived from an EMBL/GenBank/DDBJ whole genome shotgun (WGS) entry which is preliminary data.</text>
</comment>
<reference evidence="3" key="1">
    <citation type="journal article" date="2019" name="Int. J. Syst. Evol. Microbiol.">
        <title>The Global Catalogue of Microorganisms (GCM) 10K type strain sequencing project: providing services to taxonomists for standard genome sequencing and annotation.</title>
        <authorList>
            <consortium name="The Broad Institute Genomics Platform"/>
            <consortium name="The Broad Institute Genome Sequencing Center for Infectious Disease"/>
            <person name="Wu L."/>
            <person name="Ma J."/>
        </authorList>
    </citation>
    <scope>NUCLEOTIDE SEQUENCE [LARGE SCALE GENOMIC DNA]</scope>
    <source>
        <strain evidence="3">CGMCC 1.13718</strain>
    </source>
</reference>
<organism evidence="2 3">
    <name type="scientific">Microbulbifer taiwanensis</name>
    <dbReference type="NCBI Taxonomy" id="986746"/>
    <lineage>
        <taxon>Bacteria</taxon>
        <taxon>Pseudomonadati</taxon>
        <taxon>Pseudomonadota</taxon>
        <taxon>Gammaproteobacteria</taxon>
        <taxon>Cellvibrionales</taxon>
        <taxon>Microbulbiferaceae</taxon>
        <taxon>Microbulbifer</taxon>
    </lineage>
</organism>
<name>A0ABW1YN84_9GAMM</name>
<dbReference type="RefSeq" id="WP_193190319.1">
    <property type="nucleotide sequence ID" value="NZ_JACZFR010000012.1"/>
</dbReference>
<dbReference type="InterPro" id="IPR029024">
    <property type="entry name" value="TerB-like"/>
</dbReference>
<protein>
    <submittedName>
        <fullName evidence="2">DUF533 domain-containing protein</fullName>
    </submittedName>
</protein>
<evidence type="ECO:0000313" key="2">
    <source>
        <dbReference type="EMBL" id="MFC6633971.1"/>
    </source>
</evidence>
<evidence type="ECO:0000256" key="1">
    <source>
        <dbReference type="SAM" id="MobiDB-lite"/>
    </source>
</evidence>
<dbReference type="InterPro" id="IPR007486">
    <property type="entry name" value="YebE"/>
</dbReference>
<sequence length="290" mass="30070">MNKKLLLGALVGAGISMLNKKMRQRPQAQAPDIAKPDFSRVPPPTTGAPQDSSLDDIFGRRVQPGGQSSGAAPGAAGGGGGLGDILGGAGAAGGATVLMDIARRVFEQMQQGGGAPGKPAGGGLGDILGQIFGRSGGKFGQQSPMGQAGDAGAWQQAQTRGGLFGFAANDSGARGEEQAELMLYAMVAAAQADGRIDEAEQRNILKALEGQLDSADMEEFRQFLTTPVDVNQLVDRVRDPATAFDIYLVSAMTINEDNPQEKAYMDRLAEKLGISEQAAHVIEQQLPHAA</sequence>